<evidence type="ECO:0000313" key="2">
    <source>
        <dbReference type="EMBL" id="GAA1956441.1"/>
    </source>
</evidence>
<accession>A0ABN2QSK5</accession>
<dbReference type="PANTHER" id="PTHR42834:SF1">
    <property type="entry name" value="ENDONUCLEASE_EXONUCLEASE_PHOSPHATASE FAMILY PROTEIN (AFU_ORTHOLOGUE AFUA_3G09210)"/>
    <property type="match status" value="1"/>
</dbReference>
<keyword evidence="3" id="KW-1185">Reference proteome</keyword>
<evidence type="ECO:0000313" key="3">
    <source>
        <dbReference type="Proteomes" id="UP001500571"/>
    </source>
</evidence>
<gene>
    <name evidence="2" type="ORF">GCM10009798_14740</name>
</gene>
<dbReference type="RefSeq" id="WP_344043950.1">
    <property type="nucleotide sequence ID" value="NZ_BAAAPB010000001.1"/>
</dbReference>
<feature type="domain" description="Endonuclease/exonuclease/phosphatase" evidence="1">
    <location>
        <begin position="5"/>
        <end position="307"/>
    </location>
</feature>
<dbReference type="Proteomes" id="UP001500571">
    <property type="component" value="Unassembled WGS sequence"/>
</dbReference>
<comment type="caution">
    <text evidence="2">The sequence shown here is derived from an EMBL/GenBank/DDBJ whole genome shotgun (WGS) entry which is preliminary data.</text>
</comment>
<organism evidence="2 3">
    <name type="scientific">Nocardioides panacihumi</name>
    <dbReference type="NCBI Taxonomy" id="400774"/>
    <lineage>
        <taxon>Bacteria</taxon>
        <taxon>Bacillati</taxon>
        <taxon>Actinomycetota</taxon>
        <taxon>Actinomycetes</taxon>
        <taxon>Propionibacteriales</taxon>
        <taxon>Nocardioidaceae</taxon>
        <taxon>Nocardioides</taxon>
    </lineage>
</organism>
<dbReference type="Pfam" id="PF03372">
    <property type="entry name" value="Exo_endo_phos"/>
    <property type="match status" value="1"/>
</dbReference>
<dbReference type="Gene3D" id="3.60.10.10">
    <property type="entry name" value="Endonuclease/exonuclease/phosphatase"/>
    <property type="match status" value="1"/>
</dbReference>
<dbReference type="PANTHER" id="PTHR42834">
    <property type="entry name" value="ENDONUCLEASE/EXONUCLEASE/PHOSPHATASE FAMILY PROTEIN (AFU_ORTHOLOGUE AFUA_3G09210)"/>
    <property type="match status" value="1"/>
</dbReference>
<dbReference type="EMBL" id="BAAAPB010000001">
    <property type="protein sequence ID" value="GAA1956441.1"/>
    <property type="molecule type" value="Genomic_DNA"/>
</dbReference>
<dbReference type="InterPro" id="IPR005135">
    <property type="entry name" value="Endo/exonuclease/phosphatase"/>
</dbReference>
<reference evidence="2 3" key="1">
    <citation type="journal article" date="2019" name="Int. J. Syst. Evol. Microbiol.">
        <title>The Global Catalogue of Microorganisms (GCM) 10K type strain sequencing project: providing services to taxonomists for standard genome sequencing and annotation.</title>
        <authorList>
            <consortium name="The Broad Institute Genomics Platform"/>
            <consortium name="The Broad Institute Genome Sequencing Center for Infectious Disease"/>
            <person name="Wu L."/>
            <person name="Ma J."/>
        </authorList>
    </citation>
    <scope>NUCLEOTIDE SEQUENCE [LARGE SCALE GENOMIC DNA]</scope>
    <source>
        <strain evidence="2 3">JCM 15309</strain>
    </source>
</reference>
<proteinExistence type="predicted"/>
<sequence>MVRIGTWNLENLFRPGDASGAPEDQVHYDAKIDELAAVITRLGPHVLAVQEVGDPRALADLVTRLPGRWHTALAAPDGRGIRVGFVSRAALADLEQVTAFPAGLGPVQVDDDGTTITALGRPALRARVHADARVIDVLAVHLKSKLLSFPGGRFTPHDEDERARYAVYALHRRAAEAAGVRAYVTRLLTAANAGPDAPAAVVAGDLNDGPEAATTQILFGPPGSEIGTPGYGRPDAGDAQRLWSTAALIDEAERWTRVYRGRHELIDHVLCSAALIGSVTEVTTGALPLESITDQPAQRRNKPASDHRPVVVDIAPAH</sequence>
<dbReference type="SUPFAM" id="SSF56219">
    <property type="entry name" value="DNase I-like"/>
    <property type="match status" value="1"/>
</dbReference>
<name>A0ABN2QSK5_9ACTN</name>
<protein>
    <submittedName>
        <fullName evidence="2">Nuclease</fullName>
    </submittedName>
</protein>
<evidence type="ECO:0000259" key="1">
    <source>
        <dbReference type="Pfam" id="PF03372"/>
    </source>
</evidence>
<dbReference type="InterPro" id="IPR036691">
    <property type="entry name" value="Endo/exonu/phosph_ase_sf"/>
</dbReference>